<protein>
    <submittedName>
        <fullName evidence="1">Uncharacterized protein</fullName>
    </submittedName>
</protein>
<dbReference type="AlphaFoldDB" id="A0A2S7XSW2"/>
<sequence length="112" mass="13054">MWDLGIIMANQCDQPPQTLSNVMPNETGQYVPRKTKHDSQVSFFIRAFYDLFYHRKNGYGAYFFVNKATMEAMDIDDERIVNKMKAIFYNSFYSIASSKSITDAISIIRNRD</sequence>
<dbReference type="Proteomes" id="UP000239936">
    <property type="component" value="Unassembled WGS sequence"/>
</dbReference>
<reference evidence="1 2" key="1">
    <citation type="submission" date="2018-01" db="EMBL/GenBank/DDBJ databases">
        <title>The complete genome sequence of Chromatium okenii LaCa, a purple sulfur bacterium with a turbulent life.</title>
        <authorList>
            <person name="Luedin S.M."/>
            <person name="Liechti N."/>
            <person name="Storelli N."/>
            <person name="Danza F."/>
            <person name="Wittwer M."/>
            <person name="Pothier J.F."/>
            <person name="Tonolla M.A."/>
        </authorList>
    </citation>
    <scope>NUCLEOTIDE SEQUENCE [LARGE SCALE GENOMIC DNA]</scope>
    <source>
        <strain evidence="1 2">LaCa</strain>
    </source>
</reference>
<keyword evidence="2" id="KW-1185">Reference proteome</keyword>
<dbReference type="EMBL" id="PPGH01000029">
    <property type="protein sequence ID" value="PQJ96810.1"/>
    <property type="molecule type" value="Genomic_DNA"/>
</dbReference>
<comment type="caution">
    <text evidence="1">The sequence shown here is derived from an EMBL/GenBank/DDBJ whole genome shotgun (WGS) entry which is preliminary data.</text>
</comment>
<evidence type="ECO:0000313" key="1">
    <source>
        <dbReference type="EMBL" id="PQJ96810.1"/>
    </source>
</evidence>
<name>A0A2S7XSW2_9GAMM</name>
<organism evidence="1 2">
    <name type="scientific">Chromatium okenii</name>
    <dbReference type="NCBI Taxonomy" id="61644"/>
    <lineage>
        <taxon>Bacteria</taxon>
        <taxon>Pseudomonadati</taxon>
        <taxon>Pseudomonadota</taxon>
        <taxon>Gammaproteobacteria</taxon>
        <taxon>Chromatiales</taxon>
        <taxon>Chromatiaceae</taxon>
        <taxon>Chromatium</taxon>
    </lineage>
</organism>
<evidence type="ECO:0000313" key="2">
    <source>
        <dbReference type="Proteomes" id="UP000239936"/>
    </source>
</evidence>
<gene>
    <name evidence="1" type="ORF">CXB77_05725</name>
</gene>
<accession>A0A2S7XSW2</accession>
<proteinExistence type="predicted"/>
<feature type="non-terminal residue" evidence="1">
    <location>
        <position position="112"/>
    </location>
</feature>